<name>A0ABP4AC43_9ACTN</name>
<dbReference type="Proteomes" id="UP001501005">
    <property type="component" value="Unassembled WGS sequence"/>
</dbReference>
<dbReference type="RefSeq" id="WP_344055310.1">
    <property type="nucleotide sequence ID" value="NZ_BAAAHG010000130.1"/>
</dbReference>
<protein>
    <submittedName>
        <fullName evidence="1">Uncharacterized protein</fullName>
    </submittedName>
</protein>
<proteinExistence type="predicted"/>
<keyword evidence="2" id="KW-1185">Reference proteome</keyword>
<reference evidence="2" key="1">
    <citation type="journal article" date="2019" name="Int. J. Syst. Evol. Microbiol.">
        <title>The Global Catalogue of Microorganisms (GCM) 10K type strain sequencing project: providing services to taxonomists for standard genome sequencing and annotation.</title>
        <authorList>
            <consortium name="The Broad Institute Genomics Platform"/>
            <consortium name="The Broad Institute Genome Sequencing Center for Infectious Disease"/>
            <person name="Wu L."/>
            <person name="Ma J."/>
        </authorList>
    </citation>
    <scope>NUCLEOTIDE SEQUENCE [LARGE SCALE GENOMIC DNA]</scope>
    <source>
        <strain evidence="2">JCM 10673</strain>
    </source>
</reference>
<accession>A0ABP4AC43</accession>
<sequence>MSGCTDGTEQSHSIFVGDKIERAIEIIGEESDDVDKWELLSDYTHDDIQPKVELRGNYLHVSVDTETDRPGGST</sequence>
<gene>
    <name evidence="1" type="ORF">GCM10009549_58090</name>
</gene>
<comment type="caution">
    <text evidence="1">The sequence shown here is derived from an EMBL/GenBank/DDBJ whole genome shotgun (WGS) entry which is preliminary data.</text>
</comment>
<organism evidence="1 2">
    <name type="scientific">Streptomyces thermoalcalitolerans</name>
    <dbReference type="NCBI Taxonomy" id="65605"/>
    <lineage>
        <taxon>Bacteria</taxon>
        <taxon>Bacillati</taxon>
        <taxon>Actinomycetota</taxon>
        <taxon>Actinomycetes</taxon>
        <taxon>Kitasatosporales</taxon>
        <taxon>Streptomycetaceae</taxon>
        <taxon>Streptomyces</taxon>
    </lineage>
</organism>
<evidence type="ECO:0000313" key="1">
    <source>
        <dbReference type="EMBL" id="GAA0934128.1"/>
    </source>
</evidence>
<dbReference type="EMBL" id="BAAAHG010000130">
    <property type="protein sequence ID" value="GAA0934128.1"/>
    <property type="molecule type" value="Genomic_DNA"/>
</dbReference>
<evidence type="ECO:0000313" key="2">
    <source>
        <dbReference type="Proteomes" id="UP001501005"/>
    </source>
</evidence>